<dbReference type="SUPFAM" id="SSF56935">
    <property type="entry name" value="Porins"/>
    <property type="match status" value="1"/>
</dbReference>
<dbReference type="eggNOG" id="COG3103">
    <property type="taxonomic scope" value="Bacteria"/>
</dbReference>
<dbReference type="RefSeq" id="WP_018966859.1">
    <property type="nucleotide sequence ID" value="NZ_KB899212.1"/>
</dbReference>
<dbReference type="AlphaFoldDB" id="A0A069QH33"/>
<name>A0A069QH33_HOYLO</name>
<protein>
    <submittedName>
        <fullName evidence="2">Uncharacterized protein</fullName>
    </submittedName>
</protein>
<feature type="chain" id="PRO_5001668131" evidence="1">
    <location>
        <begin position="23"/>
        <end position="427"/>
    </location>
</feature>
<dbReference type="Proteomes" id="UP000027442">
    <property type="component" value="Unassembled WGS sequence"/>
</dbReference>
<dbReference type="EMBL" id="JNGW01000112">
    <property type="protein sequence ID" value="KDR51359.1"/>
    <property type="molecule type" value="Genomic_DNA"/>
</dbReference>
<comment type="caution">
    <text evidence="2">The sequence shown here is derived from an EMBL/GenBank/DDBJ whole genome shotgun (WGS) entry which is preliminary data.</text>
</comment>
<feature type="signal peptide" evidence="1">
    <location>
        <begin position="1"/>
        <end position="22"/>
    </location>
</feature>
<gene>
    <name evidence="2" type="ORF">HMPREF1991_02584</name>
</gene>
<dbReference type="Pfam" id="PF06980">
    <property type="entry name" value="DUF1302"/>
    <property type="match status" value="1"/>
</dbReference>
<proteinExistence type="predicted"/>
<evidence type="ECO:0000256" key="1">
    <source>
        <dbReference type="SAM" id="SignalP"/>
    </source>
</evidence>
<sequence length="427" mass="47715">MKTARLILMLLLALMVSAQAGAQDEDTVADTLQTVETPSDELQVQVKGFLDTYHAARTEGKGDWMASRTRARGELTLEKGGARLFVSMNAIYNALLKEQTGITLREAYLSYAKGDVDLRAGRQIIIWGVADALRLTDQISPMDYTEFLAQDYDDIRTPVNAFRLRLVRQAFNVELVCIPVSDFFILPTDERNPWAARIDAPMPYTFDLDSRKPQTRLRNVEFGGRLSVNLSGIDFSFCGLHTWNKMPAFSYAIDPSGTSMTVVGHYRRLTMFGADVSLPVGRFVFRGELAANLNEAQHAEFGYEVQGRNVLNGLLGLDWYAGNDWTLSAQYAHKHVGGSLAGLSVLRNTGVATVRVSKELFRNTLALSSFAYVDVTHGGVFNRFSCKYDLNDQISFTAGYDYFHANAGVFAMYSRNSEVWVKLRYGF</sequence>
<dbReference type="HOGENOM" id="CLU_031778_0_1_10"/>
<evidence type="ECO:0000313" key="2">
    <source>
        <dbReference type="EMBL" id="KDR51359.1"/>
    </source>
</evidence>
<organism evidence="2 3">
    <name type="scientific">Hoylesella loescheii DSM 19665 = JCM 12249 = ATCC 15930</name>
    <dbReference type="NCBI Taxonomy" id="1122985"/>
    <lineage>
        <taxon>Bacteria</taxon>
        <taxon>Pseudomonadati</taxon>
        <taxon>Bacteroidota</taxon>
        <taxon>Bacteroidia</taxon>
        <taxon>Bacteroidales</taxon>
        <taxon>Prevotellaceae</taxon>
        <taxon>Hoylesella</taxon>
    </lineage>
</organism>
<reference evidence="2 3" key="1">
    <citation type="submission" date="2013-08" db="EMBL/GenBank/DDBJ databases">
        <authorList>
            <person name="Weinstock G."/>
            <person name="Sodergren E."/>
            <person name="Wylie T."/>
            <person name="Fulton L."/>
            <person name="Fulton R."/>
            <person name="Fronick C."/>
            <person name="O'Laughlin M."/>
            <person name="Godfrey J."/>
            <person name="Miner T."/>
            <person name="Herter B."/>
            <person name="Appelbaum E."/>
            <person name="Cordes M."/>
            <person name="Lek S."/>
            <person name="Wollam A."/>
            <person name="Pepin K.H."/>
            <person name="Palsikar V.B."/>
            <person name="Mitreva M."/>
            <person name="Wilson R.K."/>
        </authorList>
    </citation>
    <scope>NUCLEOTIDE SEQUENCE [LARGE SCALE GENOMIC DNA]</scope>
    <source>
        <strain evidence="2 3">ATCC 15930</strain>
    </source>
</reference>
<keyword evidence="1" id="KW-0732">Signal</keyword>
<dbReference type="PATRIC" id="fig|1122985.7.peg.2674"/>
<accession>A0A069QH33</accession>
<evidence type="ECO:0000313" key="3">
    <source>
        <dbReference type="Proteomes" id="UP000027442"/>
    </source>
</evidence>
<keyword evidence="3" id="KW-1185">Reference proteome</keyword>
<dbReference type="InterPro" id="IPR010727">
    <property type="entry name" value="DUF1302"/>
</dbReference>